<evidence type="ECO:0000256" key="6">
    <source>
        <dbReference type="RuleBase" id="RU363053"/>
    </source>
</evidence>
<name>A0A1S3H828_LINAN</name>
<protein>
    <submittedName>
        <fullName evidence="8">Mpv17-like protein 2</fullName>
    </submittedName>
</protein>
<dbReference type="STRING" id="7574.A0A1S3H828"/>
<gene>
    <name evidence="8" type="primary">LOC106152953</name>
</gene>
<evidence type="ECO:0000256" key="4">
    <source>
        <dbReference type="ARBA" id="ARBA00022989"/>
    </source>
</evidence>
<dbReference type="OrthoDB" id="5345392at2759"/>
<dbReference type="RefSeq" id="XP_013382153.1">
    <property type="nucleotide sequence ID" value="XM_013526699.1"/>
</dbReference>
<dbReference type="InParanoid" id="A0A1S3H828"/>
<evidence type="ECO:0000256" key="1">
    <source>
        <dbReference type="ARBA" id="ARBA00004141"/>
    </source>
</evidence>
<sequence length="275" mass="32093">MNRFAKELTKVKEKVTRQKVMPLPNKLPTFINYKPTQRLTGRKPKVIMKLDPLSQNHKKTLMDNIFQNLAIKRQRVVTSTKAFVQNVSQKTFGKYLLLTNTTVTVSLSGAGDYMQQIYQIKKGTHKQWDKARTLKLSLTGITIGPACHYWYLYLDKWFPGKTLSVLVKKILCDQILFSPVCITLFFLSFGLFSGHSLLKIKDELYWKGTHLFVVDMLVWPVAQFVNFKFLPTKFRVIYDNTISLLYDCYYSYVTYYSKEGNEEKKGEEHIRKSLP</sequence>
<accession>A0A1S3H828</accession>
<dbReference type="PANTHER" id="PTHR11266:SF8">
    <property type="entry name" value="MPV17-LIKE PROTEIN 2"/>
    <property type="match status" value="1"/>
</dbReference>
<dbReference type="AlphaFoldDB" id="A0A1S3H828"/>
<evidence type="ECO:0000313" key="8">
    <source>
        <dbReference type="RefSeq" id="XP_013382153.1"/>
    </source>
</evidence>
<proteinExistence type="inferred from homology"/>
<comment type="subcellular location">
    <subcellularLocation>
        <location evidence="1">Membrane</location>
        <topology evidence="1">Multi-pass membrane protein</topology>
    </subcellularLocation>
</comment>
<dbReference type="GeneID" id="106152953"/>
<evidence type="ECO:0000256" key="3">
    <source>
        <dbReference type="ARBA" id="ARBA00022692"/>
    </source>
</evidence>
<dbReference type="FunCoup" id="A0A1S3H828">
    <property type="interactions" value="550"/>
</dbReference>
<keyword evidence="5 6" id="KW-0472">Membrane</keyword>
<dbReference type="InterPro" id="IPR007248">
    <property type="entry name" value="Mpv17_PMP22"/>
</dbReference>
<keyword evidence="4 6" id="KW-1133">Transmembrane helix</keyword>
<evidence type="ECO:0000313" key="7">
    <source>
        <dbReference type="Proteomes" id="UP000085678"/>
    </source>
</evidence>
<feature type="transmembrane region" description="Helical" evidence="6">
    <location>
        <begin position="204"/>
        <end position="222"/>
    </location>
</feature>
<feature type="transmembrane region" description="Helical" evidence="6">
    <location>
        <begin position="174"/>
        <end position="192"/>
    </location>
</feature>
<reference evidence="8" key="1">
    <citation type="submission" date="2025-08" db="UniProtKB">
        <authorList>
            <consortium name="RefSeq"/>
        </authorList>
    </citation>
    <scope>IDENTIFICATION</scope>
    <source>
        <tissue evidence="8">Gonads</tissue>
    </source>
</reference>
<evidence type="ECO:0000256" key="2">
    <source>
        <dbReference type="ARBA" id="ARBA00006824"/>
    </source>
</evidence>
<dbReference type="Proteomes" id="UP000085678">
    <property type="component" value="Unplaced"/>
</dbReference>
<dbReference type="PANTHER" id="PTHR11266">
    <property type="entry name" value="PEROXISOMAL MEMBRANE PROTEIN 2, PXMP2 MPV17"/>
    <property type="match status" value="1"/>
</dbReference>
<dbReference type="GO" id="GO:0061668">
    <property type="term" value="P:mitochondrial ribosome assembly"/>
    <property type="evidence" value="ECO:0007669"/>
    <property type="project" value="TreeGrafter"/>
</dbReference>
<comment type="similarity">
    <text evidence="2 6">Belongs to the peroxisomal membrane protein PXMP2/4 family.</text>
</comment>
<evidence type="ECO:0000256" key="5">
    <source>
        <dbReference type="ARBA" id="ARBA00023136"/>
    </source>
</evidence>
<dbReference type="GO" id="GO:0016020">
    <property type="term" value="C:membrane"/>
    <property type="evidence" value="ECO:0007669"/>
    <property type="project" value="UniProtKB-SubCell"/>
</dbReference>
<keyword evidence="7" id="KW-1185">Reference proteome</keyword>
<dbReference type="KEGG" id="lak:106152953"/>
<dbReference type="GO" id="GO:0005739">
    <property type="term" value="C:mitochondrion"/>
    <property type="evidence" value="ECO:0007669"/>
    <property type="project" value="TreeGrafter"/>
</dbReference>
<organism evidence="7 8">
    <name type="scientific">Lingula anatina</name>
    <name type="common">Brachiopod</name>
    <name type="synonym">Lingula unguis</name>
    <dbReference type="NCBI Taxonomy" id="7574"/>
    <lineage>
        <taxon>Eukaryota</taxon>
        <taxon>Metazoa</taxon>
        <taxon>Spiralia</taxon>
        <taxon>Lophotrochozoa</taxon>
        <taxon>Brachiopoda</taxon>
        <taxon>Linguliformea</taxon>
        <taxon>Lingulata</taxon>
        <taxon>Lingulida</taxon>
        <taxon>Linguloidea</taxon>
        <taxon>Lingulidae</taxon>
        <taxon>Lingula</taxon>
    </lineage>
</organism>
<dbReference type="Pfam" id="PF04117">
    <property type="entry name" value="Mpv17_PMP22"/>
    <property type="match status" value="1"/>
</dbReference>
<keyword evidence="3 6" id="KW-0812">Transmembrane</keyword>